<feature type="region of interest" description="Disordered" evidence="2">
    <location>
        <begin position="577"/>
        <end position="723"/>
    </location>
</feature>
<protein>
    <recommendedName>
        <fullName evidence="3">RRM domain-containing protein</fullName>
    </recommendedName>
</protein>
<feature type="region of interest" description="Disordered" evidence="2">
    <location>
        <begin position="924"/>
        <end position="960"/>
    </location>
</feature>
<dbReference type="PROSITE" id="PS50102">
    <property type="entry name" value="RRM"/>
    <property type="match status" value="1"/>
</dbReference>
<evidence type="ECO:0000313" key="5">
    <source>
        <dbReference type="Proteomes" id="UP000001628"/>
    </source>
</evidence>
<dbReference type="InterPro" id="IPR034167">
    <property type="entry name" value="Nab3_RRM"/>
</dbReference>
<gene>
    <name evidence="4" type="ORF">PADG_08153</name>
</gene>
<dbReference type="KEGG" id="pbn:PADG_08153"/>
<feature type="compositionally biased region" description="Basic and acidic residues" evidence="2">
    <location>
        <begin position="627"/>
        <end position="659"/>
    </location>
</feature>
<dbReference type="PANTHER" id="PTHR23295:SF6">
    <property type="entry name" value="NEOSIN, ISOFORM A"/>
    <property type="match status" value="1"/>
</dbReference>
<feature type="compositionally biased region" description="Polar residues" evidence="2">
    <location>
        <begin position="349"/>
        <end position="358"/>
    </location>
</feature>
<evidence type="ECO:0000256" key="1">
    <source>
        <dbReference type="PROSITE-ProRule" id="PRU00176"/>
    </source>
</evidence>
<dbReference type="Gene3D" id="3.40.50.800">
    <property type="entry name" value="Anticodon-binding domain"/>
    <property type="match status" value="1"/>
</dbReference>
<dbReference type="InterPro" id="IPR012677">
    <property type="entry name" value="Nucleotide-bd_a/b_plait_sf"/>
</dbReference>
<dbReference type="InParanoid" id="C1GM67"/>
<dbReference type="OMA" id="LENQMDP"/>
<dbReference type="SUPFAM" id="SSF52954">
    <property type="entry name" value="Class II aaRS ABD-related"/>
    <property type="match status" value="1"/>
</dbReference>
<feature type="compositionally biased region" description="Basic and acidic residues" evidence="2">
    <location>
        <begin position="669"/>
        <end position="686"/>
    </location>
</feature>
<dbReference type="InterPro" id="IPR036621">
    <property type="entry name" value="Anticodon-bd_dom_sf"/>
</dbReference>
<evidence type="ECO:0000313" key="4">
    <source>
        <dbReference type="EMBL" id="EEH43533.2"/>
    </source>
</evidence>
<dbReference type="GO" id="GO:0003723">
    <property type="term" value="F:RNA binding"/>
    <property type="evidence" value="ECO:0007669"/>
    <property type="project" value="UniProtKB-UniRule"/>
</dbReference>
<feature type="region of interest" description="Disordered" evidence="2">
    <location>
        <begin position="975"/>
        <end position="995"/>
    </location>
</feature>
<dbReference type="VEuPathDB" id="FungiDB:PADG_08153"/>
<feature type="compositionally biased region" description="Polar residues" evidence="2">
    <location>
        <begin position="372"/>
        <end position="384"/>
    </location>
</feature>
<dbReference type="SUPFAM" id="SSF54928">
    <property type="entry name" value="RNA-binding domain, RBD"/>
    <property type="match status" value="1"/>
</dbReference>
<dbReference type="Proteomes" id="UP000001628">
    <property type="component" value="Unassembled WGS sequence"/>
</dbReference>
<feature type="region of interest" description="Disordered" evidence="2">
    <location>
        <begin position="284"/>
        <end position="331"/>
    </location>
</feature>
<dbReference type="Pfam" id="PF00076">
    <property type="entry name" value="RRM_1"/>
    <property type="match status" value="1"/>
</dbReference>
<accession>C1GM67</accession>
<sequence>MSGSVYYAISGPYLSSKCSYIPVIDPFNNHPQCAPDQEIAVLGSSHSRAEPGQTAAPANVNTLRRRNHRTARRRTAYMTSNIPDEALHIRGKTLTPESPRPLYISEPSHIPLLQNQMDPAFGESGAYQELFSEKTPSSSDTEHGGIMSDQVHLASHTYTMLHRAVGGSGPNAVGDQGAVSFPESIQTGYHKTETGNESTFSAAHRPVSSSQSATHVGETSTVELNHERAVHTATATSTSTIPKTSPQLDRLILSENYPSKPYPPSTLPGADYVSNLKERGFNNNTVEHTPTLSGRHGRNIKSEANTVPDGDASHPSSLNTISDSKNSHLSSPTAIANTVASTDDYMTKPLNSDSSTFHSAGLPPRPPPQDKPSINLNYTATDNIQPFHPLPTQPENGATTQYGQSNYLQSSGLPALVAPPAAPGTSSALNGLPPTSIPTFQHQFPPSSSAQAKPDIQKFQRGERLDDEGLKFLRGDSDREEPWGPDVQKKYDEFLHYERVYVTEGMWDRFPPGSRLFVGNLPTERVTKRDLFHLFHKYGDLAQISIKQAYGFVQFVEPSACRKALEAEQGGLIRGRKIHLEISKPQKSTRHAPATDSSRTQATKRSRSPDHPRGVPSLRGKRPSSPHRYDRASESRKPPPFREFRGHDDQYRRRDDYRPNRTPSPHGHRRDEYHFRNRTPEKYDRRRDRHRSRSPYGRPGRYRSPSPRQRSYENDSDLPIPRRSLRQVPDVQIIVLENVDREFIYHIESSFQDRGLRTDVLILSPRISLAAVVRRQIIEGVLAIIKLSRTNQYSGKIPLQVFDRSGGSDNVKFNEYSEVEPNIAAEVVLQAQTIFVANTSKHPSTQVPPVISQLLPNPTRYQPLQPPLATSSNITNLISNLDGPALQSLLVALQQNPAALQVAQQQYAPQRSPTGLASILSNLSHQQNPSAPPKNTPGQASQPTCGFPQQSQLRPGAGGDTTLASLLAQTIGGQEASQLPQPPPPPKSQAPAMAPFRPQMAPHVQNIMDQLMKWKQ</sequence>
<organism evidence="4 5">
    <name type="scientific">Paracoccidioides brasiliensis (strain Pb18)</name>
    <dbReference type="NCBI Taxonomy" id="502780"/>
    <lineage>
        <taxon>Eukaryota</taxon>
        <taxon>Fungi</taxon>
        <taxon>Dikarya</taxon>
        <taxon>Ascomycota</taxon>
        <taxon>Pezizomycotina</taxon>
        <taxon>Eurotiomycetes</taxon>
        <taxon>Eurotiomycetidae</taxon>
        <taxon>Onygenales</taxon>
        <taxon>Ajellomycetaceae</taxon>
        <taxon>Paracoccidioides</taxon>
    </lineage>
</organism>
<feature type="compositionally biased region" description="Polar residues" evidence="2">
    <location>
        <begin position="936"/>
        <end position="953"/>
    </location>
</feature>
<dbReference type="eggNOG" id="KOG0118">
    <property type="taxonomic scope" value="Eukaryota"/>
</dbReference>
<dbReference type="EMBL" id="KN275973">
    <property type="protein sequence ID" value="EEH43533.2"/>
    <property type="molecule type" value="Genomic_DNA"/>
</dbReference>
<dbReference type="STRING" id="502780.C1GM67"/>
<dbReference type="HOGENOM" id="CLU_013226_1_0_1"/>
<dbReference type="CDD" id="cd12342">
    <property type="entry name" value="RRM_Nab3p"/>
    <property type="match status" value="1"/>
</dbReference>
<feature type="compositionally biased region" description="Polar residues" evidence="2">
    <location>
        <begin position="393"/>
        <end position="406"/>
    </location>
</feature>
<dbReference type="AlphaFoldDB" id="C1GM67"/>
<dbReference type="InterPro" id="IPR052600">
    <property type="entry name" value="Nuc_rcpt_coact/corep"/>
</dbReference>
<reference evidence="4 5" key="1">
    <citation type="journal article" date="2011" name="PLoS Genet.">
        <title>Comparative genomic analysis of human fungal pathogens causing paracoccidioidomycosis.</title>
        <authorList>
            <person name="Desjardins C.A."/>
            <person name="Champion M.D."/>
            <person name="Holder J.W."/>
            <person name="Muszewska A."/>
            <person name="Goldberg J."/>
            <person name="Bailao A.M."/>
            <person name="Brigido M.M."/>
            <person name="Ferreira M.E."/>
            <person name="Garcia A.M."/>
            <person name="Grynberg M."/>
            <person name="Gujja S."/>
            <person name="Heiman D.I."/>
            <person name="Henn M.R."/>
            <person name="Kodira C.D."/>
            <person name="Leon-Narvaez H."/>
            <person name="Longo L.V."/>
            <person name="Ma L.J."/>
            <person name="Malavazi I."/>
            <person name="Matsuo A.L."/>
            <person name="Morais F.V."/>
            <person name="Pereira M."/>
            <person name="Rodriguez-Brito S."/>
            <person name="Sakthikumar S."/>
            <person name="Salem-Izacc S.M."/>
            <person name="Sykes S.M."/>
            <person name="Teixeira M.M."/>
            <person name="Vallejo M.C."/>
            <person name="Walter M.E."/>
            <person name="Yandava C."/>
            <person name="Young S."/>
            <person name="Zeng Q."/>
            <person name="Zucker J."/>
            <person name="Felipe M.S."/>
            <person name="Goldman G.H."/>
            <person name="Haas B.J."/>
            <person name="McEwen J.G."/>
            <person name="Nino-Vega G."/>
            <person name="Puccia R."/>
            <person name="San-Blas G."/>
            <person name="Soares C.M."/>
            <person name="Birren B.W."/>
            <person name="Cuomo C.A."/>
        </authorList>
    </citation>
    <scope>NUCLEOTIDE SEQUENCE [LARGE SCALE GENOMIC DNA]</scope>
    <source>
        <strain evidence="4 5">Pb18</strain>
    </source>
</reference>
<feature type="compositionally biased region" description="Polar residues" evidence="2">
    <location>
        <begin position="314"/>
        <end position="331"/>
    </location>
</feature>
<dbReference type="GeneID" id="22586502"/>
<feature type="compositionally biased region" description="Polar residues" evidence="2">
    <location>
        <begin position="437"/>
        <end position="451"/>
    </location>
</feature>
<dbReference type="SMART" id="SM00360">
    <property type="entry name" value="RRM"/>
    <property type="match status" value="1"/>
</dbReference>
<proteinExistence type="predicted"/>
<evidence type="ECO:0000256" key="2">
    <source>
        <dbReference type="SAM" id="MobiDB-lite"/>
    </source>
</evidence>
<dbReference type="RefSeq" id="XP_010763690.1">
    <property type="nucleotide sequence ID" value="XM_010765388.1"/>
</dbReference>
<dbReference type="Gene3D" id="3.30.70.330">
    <property type="match status" value="1"/>
</dbReference>
<keyword evidence="5" id="KW-1185">Reference proteome</keyword>
<feature type="compositionally biased region" description="Low complexity" evidence="2">
    <location>
        <begin position="694"/>
        <end position="709"/>
    </location>
</feature>
<dbReference type="OrthoDB" id="10044938at2759"/>
<keyword evidence="1" id="KW-0694">RNA-binding</keyword>
<dbReference type="InterPro" id="IPR035979">
    <property type="entry name" value="RBD_domain_sf"/>
</dbReference>
<feature type="domain" description="RRM" evidence="3">
    <location>
        <begin position="514"/>
        <end position="585"/>
    </location>
</feature>
<feature type="region of interest" description="Disordered" evidence="2">
    <location>
        <begin position="344"/>
        <end position="406"/>
    </location>
</feature>
<dbReference type="PANTHER" id="PTHR23295">
    <property type="entry name" value="NUCLEAR RECEPTOR COACTIVATOR 5-RELATED"/>
    <property type="match status" value="1"/>
</dbReference>
<feature type="region of interest" description="Disordered" evidence="2">
    <location>
        <begin position="418"/>
        <end position="461"/>
    </location>
</feature>
<name>C1GM67_PARBD</name>
<dbReference type="InterPro" id="IPR000504">
    <property type="entry name" value="RRM_dom"/>
</dbReference>
<evidence type="ECO:0000259" key="3">
    <source>
        <dbReference type="PROSITE" id="PS50102"/>
    </source>
</evidence>